<evidence type="ECO:0008006" key="6">
    <source>
        <dbReference type="Google" id="ProtNLM"/>
    </source>
</evidence>
<keyword evidence="5" id="KW-1185">Reference proteome</keyword>
<dbReference type="Pfam" id="PF01535">
    <property type="entry name" value="PPR"/>
    <property type="match status" value="2"/>
</dbReference>
<feature type="repeat" description="PPR" evidence="3">
    <location>
        <begin position="196"/>
        <end position="230"/>
    </location>
</feature>
<evidence type="ECO:0000313" key="5">
    <source>
        <dbReference type="Proteomes" id="UP000316621"/>
    </source>
</evidence>
<accession>A0A4Y7KGP8</accession>
<feature type="repeat" description="PPR" evidence="3">
    <location>
        <begin position="266"/>
        <end position="296"/>
    </location>
</feature>
<dbReference type="Gramene" id="RZC71228">
    <property type="protein sequence ID" value="RZC71228"/>
    <property type="gene ID" value="C5167_034419"/>
</dbReference>
<feature type="repeat" description="PPR" evidence="3">
    <location>
        <begin position="320"/>
        <end position="354"/>
    </location>
</feature>
<reference evidence="4 5" key="1">
    <citation type="journal article" date="2018" name="Science">
        <title>The opium poppy genome and morphinan production.</title>
        <authorList>
            <person name="Guo L."/>
            <person name="Winzer T."/>
            <person name="Yang X."/>
            <person name="Li Y."/>
            <person name="Ning Z."/>
            <person name="He Z."/>
            <person name="Teodor R."/>
            <person name="Lu Y."/>
            <person name="Bowser T.A."/>
            <person name="Graham I.A."/>
            <person name="Ye K."/>
        </authorList>
    </citation>
    <scope>NUCLEOTIDE SEQUENCE [LARGE SCALE GENOMIC DNA]</scope>
    <source>
        <strain evidence="5">cv. HN1</strain>
        <tissue evidence="4">Leaves</tissue>
    </source>
</reference>
<dbReference type="EMBL" id="CM010721">
    <property type="protein sequence ID" value="RZC71228.1"/>
    <property type="molecule type" value="Genomic_DNA"/>
</dbReference>
<dbReference type="NCBIfam" id="TIGR00756">
    <property type="entry name" value="PPR"/>
    <property type="match status" value="6"/>
</dbReference>
<evidence type="ECO:0000313" key="4">
    <source>
        <dbReference type="EMBL" id="RZC71228.1"/>
    </source>
</evidence>
<dbReference type="PROSITE" id="PS51375">
    <property type="entry name" value="PPR"/>
    <property type="match status" value="5"/>
</dbReference>
<dbReference type="Pfam" id="PF13041">
    <property type="entry name" value="PPR_2"/>
    <property type="match status" value="2"/>
</dbReference>
<evidence type="ECO:0000256" key="3">
    <source>
        <dbReference type="PROSITE-ProRule" id="PRU00708"/>
    </source>
</evidence>
<name>A0A4Y7KGP8_PAPSO</name>
<feature type="repeat" description="PPR" evidence="3">
    <location>
        <begin position="161"/>
        <end position="195"/>
    </location>
</feature>
<comment type="similarity">
    <text evidence="1">Belongs to the PPR family. P subfamily.</text>
</comment>
<dbReference type="Gene3D" id="1.25.40.10">
    <property type="entry name" value="Tetratricopeptide repeat domain"/>
    <property type="match status" value="3"/>
</dbReference>
<dbReference type="InterPro" id="IPR011990">
    <property type="entry name" value="TPR-like_helical_dom_sf"/>
</dbReference>
<evidence type="ECO:0000256" key="2">
    <source>
        <dbReference type="ARBA" id="ARBA00022737"/>
    </source>
</evidence>
<dbReference type="InterPro" id="IPR050667">
    <property type="entry name" value="PPR-containing_protein"/>
</dbReference>
<feature type="repeat" description="PPR" evidence="3">
    <location>
        <begin position="231"/>
        <end position="265"/>
    </location>
</feature>
<dbReference type="AlphaFoldDB" id="A0A4Y7KGP8"/>
<dbReference type="Proteomes" id="UP000316621">
    <property type="component" value="Chromosome 7"/>
</dbReference>
<dbReference type="PANTHER" id="PTHR47939">
    <property type="entry name" value="MEMBRANE-ASSOCIATED SALT-INDUCIBLE PROTEIN-LIKE"/>
    <property type="match status" value="1"/>
</dbReference>
<dbReference type="PANTHER" id="PTHR47939:SF4">
    <property type="entry name" value="PENTACOTRIPEPTIDE-REPEAT REGION OF PRORP DOMAIN-CONTAINING PROTEIN"/>
    <property type="match status" value="1"/>
</dbReference>
<gene>
    <name evidence="4" type="ORF">C5167_034419</name>
</gene>
<protein>
    <recommendedName>
        <fullName evidence="6">Pentacotripeptide-repeat region of PRORP domain-containing protein</fullName>
    </recommendedName>
</protein>
<evidence type="ECO:0000256" key="1">
    <source>
        <dbReference type="ARBA" id="ARBA00007626"/>
    </source>
</evidence>
<proteinExistence type="inferred from homology"/>
<dbReference type="OMA" id="MYPSDRT"/>
<organism evidence="4 5">
    <name type="scientific">Papaver somniferum</name>
    <name type="common">Opium poppy</name>
    <dbReference type="NCBI Taxonomy" id="3469"/>
    <lineage>
        <taxon>Eukaryota</taxon>
        <taxon>Viridiplantae</taxon>
        <taxon>Streptophyta</taxon>
        <taxon>Embryophyta</taxon>
        <taxon>Tracheophyta</taxon>
        <taxon>Spermatophyta</taxon>
        <taxon>Magnoliopsida</taxon>
        <taxon>Ranunculales</taxon>
        <taxon>Papaveraceae</taxon>
        <taxon>Papaveroideae</taxon>
        <taxon>Papaver</taxon>
    </lineage>
</organism>
<keyword evidence="2" id="KW-0677">Repeat</keyword>
<dbReference type="InterPro" id="IPR002885">
    <property type="entry name" value="PPR_rpt"/>
</dbReference>
<sequence length="378" mass="43144">MLKGFNSSGSDNEGLISFVVQLLMGDLMTTIARQVCKMIRSRPKWETTLLSEFPATVLFDQNCVQKIIKCEDDVVRSLRFFNWICSQDGFTPDARSYNTIFKILPQVKTSKAATSLLSSAKFIPEPAFLEFFNQCLREDGSVEEAVEIFSKLRKLGGMSPSIEVWNTVVWGCLRVERTDLVLKLYNEMKASGLEGNEDTVGYLIQAYCKNNKLSKADEVLHQFLERRVVPNVTAFTKLISGLSREGKFHRVCELLRRMIAADRMPSMFTYQEIIHGLCKNKMVREAFRIFEELKGFCEDGKSSKAMDIYKELLRVGLQPSTYTYTPLIRALCDEGTVVEAIRMQNEMLNRNLKPWVCTHDYIITGLCKSGNVTESMDR</sequence>